<organism evidence="2 3">
    <name type="scientific">Actinokineospora iranica</name>
    <dbReference type="NCBI Taxonomy" id="1271860"/>
    <lineage>
        <taxon>Bacteria</taxon>
        <taxon>Bacillati</taxon>
        <taxon>Actinomycetota</taxon>
        <taxon>Actinomycetes</taxon>
        <taxon>Pseudonocardiales</taxon>
        <taxon>Pseudonocardiaceae</taxon>
        <taxon>Actinokineospora</taxon>
    </lineage>
</organism>
<dbReference type="EMBL" id="FMZZ01000003">
    <property type="protein sequence ID" value="SDC61319.1"/>
    <property type="molecule type" value="Genomic_DNA"/>
</dbReference>
<evidence type="ECO:0000256" key="1">
    <source>
        <dbReference type="SAM" id="MobiDB-lite"/>
    </source>
</evidence>
<dbReference type="Proteomes" id="UP000199501">
    <property type="component" value="Unassembled WGS sequence"/>
</dbReference>
<feature type="region of interest" description="Disordered" evidence="1">
    <location>
        <begin position="266"/>
        <end position="312"/>
    </location>
</feature>
<reference evidence="3" key="1">
    <citation type="submission" date="2016-10" db="EMBL/GenBank/DDBJ databases">
        <authorList>
            <person name="Varghese N."/>
            <person name="Submissions S."/>
        </authorList>
    </citation>
    <scope>NUCLEOTIDE SEQUENCE [LARGE SCALE GENOMIC DNA]</scope>
    <source>
        <strain evidence="3">IBRC-M 10403</strain>
    </source>
</reference>
<accession>A0A1G6N0F9</accession>
<proteinExistence type="predicted"/>
<evidence type="ECO:0000313" key="3">
    <source>
        <dbReference type="Proteomes" id="UP000199501"/>
    </source>
</evidence>
<keyword evidence="3" id="KW-1185">Reference proteome</keyword>
<dbReference type="AlphaFoldDB" id="A0A1G6N0F9"/>
<sequence length="312" mass="33708">MKCENACSLDRATWSKNSGSRANINGMTHFTNTSIHTPLKVRASSRQDVDQAPPTPLDLDDAMSGPRVLLVHELEDRLGDPGPDTALESAVRTSTNLGPREGPEHLPGVQLQQSGQAPTPKGVPPTPALCVTVPQRSTRYPCRPVGEEGSRSISPTSRRDACESWGPSNRLGGHANRTVALHRGQWRVVMRHSSTVAPRRPRGIGRAFPHGHVRFQDVGRAISPPPFGSNARAVAPKPTSSQSCRTYDKRAATRADVWRRALRLLTKKRSRSRSQASTTLPSSAGVARRPCLGSTRAVTPSAPACGRRISVE</sequence>
<name>A0A1G6N0F9_9PSEU</name>
<evidence type="ECO:0000313" key="2">
    <source>
        <dbReference type="EMBL" id="SDC61319.1"/>
    </source>
</evidence>
<feature type="region of interest" description="Disordered" evidence="1">
    <location>
        <begin position="76"/>
        <end position="169"/>
    </location>
</feature>
<gene>
    <name evidence="2" type="ORF">SAMN05216174_103128</name>
</gene>
<feature type="region of interest" description="Disordered" evidence="1">
    <location>
        <begin position="41"/>
        <end position="62"/>
    </location>
</feature>
<protein>
    <submittedName>
        <fullName evidence="2">Uncharacterized protein</fullName>
    </submittedName>
</protein>